<evidence type="ECO:0000313" key="1">
    <source>
        <dbReference type="EMBL" id="MBD8060967.1"/>
    </source>
</evidence>
<accession>A0ABR8YY13</accession>
<comment type="caution">
    <text evidence="1">The sequence shown here is derived from an EMBL/GenBank/DDBJ whole genome shotgun (WGS) entry which is preliminary data.</text>
</comment>
<proteinExistence type="predicted"/>
<keyword evidence="2" id="KW-1185">Reference proteome</keyword>
<gene>
    <name evidence="1" type="ORF">H9624_01360</name>
</gene>
<evidence type="ECO:0000313" key="2">
    <source>
        <dbReference type="Proteomes" id="UP000661894"/>
    </source>
</evidence>
<organism evidence="1 2">
    <name type="scientific">Oceanitalea stevensii</name>
    <dbReference type="NCBI Taxonomy" id="2763072"/>
    <lineage>
        <taxon>Bacteria</taxon>
        <taxon>Bacillati</taxon>
        <taxon>Actinomycetota</taxon>
        <taxon>Actinomycetes</taxon>
        <taxon>Micrococcales</taxon>
        <taxon>Bogoriellaceae</taxon>
        <taxon>Georgenia</taxon>
    </lineage>
</organism>
<dbReference type="RefSeq" id="WP_251838114.1">
    <property type="nucleotide sequence ID" value="NZ_JACSPO010000001.1"/>
</dbReference>
<protein>
    <submittedName>
        <fullName evidence="1">Uncharacterized protein</fullName>
    </submittedName>
</protein>
<sequence length="92" mass="9514">MSGTAFMDGCADNCSVDEDTGHQSCEAASPYRGITVELLPDDGEPVELTRVDADEDGAFTVAVTVPADAPEGRASVTTDVVSGEPVEVTIRP</sequence>
<dbReference type="Proteomes" id="UP000661894">
    <property type="component" value="Unassembled WGS sequence"/>
</dbReference>
<reference evidence="1 2" key="1">
    <citation type="submission" date="2020-08" db="EMBL/GenBank/DDBJ databases">
        <title>A Genomic Blueprint of the Chicken Gut Microbiome.</title>
        <authorList>
            <person name="Gilroy R."/>
            <person name="Ravi A."/>
            <person name="Getino M."/>
            <person name="Pursley I."/>
            <person name="Horton D.L."/>
            <person name="Alikhan N.-F."/>
            <person name="Baker D."/>
            <person name="Gharbi K."/>
            <person name="Hall N."/>
            <person name="Watson M."/>
            <person name="Adriaenssens E.M."/>
            <person name="Foster-Nyarko E."/>
            <person name="Jarju S."/>
            <person name="Secka A."/>
            <person name="Antonio M."/>
            <person name="Oren A."/>
            <person name="Chaudhuri R."/>
            <person name="La Ragione R.M."/>
            <person name="Hildebrand F."/>
            <person name="Pallen M.J."/>
        </authorList>
    </citation>
    <scope>NUCLEOTIDE SEQUENCE [LARGE SCALE GENOMIC DNA]</scope>
    <source>
        <strain evidence="1 2">Sa1BUA1</strain>
    </source>
</reference>
<dbReference type="EMBL" id="JACSPO010000001">
    <property type="protein sequence ID" value="MBD8060967.1"/>
    <property type="molecule type" value="Genomic_DNA"/>
</dbReference>
<name>A0ABR8YY13_9MICO</name>